<feature type="transmembrane region" description="Helical" evidence="5">
    <location>
        <begin position="176"/>
        <end position="199"/>
    </location>
</feature>
<comment type="caution">
    <text evidence="6">The sequence shown here is derived from an EMBL/GenBank/DDBJ whole genome shotgun (WGS) entry which is preliminary data.</text>
</comment>
<dbReference type="Pfam" id="PF04193">
    <property type="entry name" value="PQ-loop"/>
    <property type="match status" value="1"/>
</dbReference>
<keyword evidence="3 5" id="KW-1133">Transmembrane helix</keyword>
<dbReference type="RefSeq" id="WP_386768385.1">
    <property type="nucleotide sequence ID" value="NZ_JBHSTI010000009.1"/>
</dbReference>
<gene>
    <name evidence="6" type="ORF">ACFQGU_15370</name>
</gene>
<accession>A0ABW1T5E7</accession>
<evidence type="ECO:0000256" key="2">
    <source>
        <dbReference type="ARBA" id="ARBA00022692"/>
    </source>
</evidence>
<dbReference type="Proteomes" id="UP001596138">
    <property type="component" value="Unassembled WGS sequence"/>
</dbReference>
<evidence type="ECO:0000256" key="5">
    <source>
        <dbReference type="SAM" id="Phobius"/>
    </source>
</evidence>
<dbReference type="EMBL" id="JBHSTI010000009">
    <property type="protein sequence ID" value="MFC6239258.1"/>
    <property type="molecule type" value="Genomic_DNA"/>
</dbReference>
<feature type="transmembrane region" description="Helical" evidence="5">
    <location>
        <begin position="6"/>
        <end position="23"/>
    </location>
</feature>
<evidence type="ECO:0000256" key="1">
    <source>
        <dbReference type="ARBA" id="ARBA00004141"/>
    </source>
</evidence>
<feature type="transmembrane region" description="Helical" evidence="5">
    <location>
        <begin position="63"/>
        <end position="84"/>
    </location>
</feature>
<name>A0ABW1T5E7_9ACTN</name>
<proteinExistence type="predicted"/>
<organism evidence="6 7">
    <name type="scientific">Longivirga aurantiaca</name>
    <dbReference type="NCBI Taxonomy" id="1837743"/>
    <lineage>
        <taxon>Bacteria</taxon>
        <taxon>Bacillati</taxon>
        <taxon>Actinomycetota</taxon>
        <taxon>Actinomycetes</taxon>
        <taxon>Sporichthyales</taxon>
        <taxon>Sporichthyaceae</taxon>
        <taxon>Longivirga</taxon>
    </lineage>
</organism>
<dbReference type="Gene3D" id="1.20.1280.290">
    <property type="match status" value="2"/>
</dbReference>
<feature type="transmembrane region" description="Helical" evidence="5">
    <location>
        <begin position="35"/>
        <end position="57"/>
    </location>
</feature>
<dbReference type="InterPro" id="IPR006603">
    <property type="entry name" value="PQ-loop_rpt"/>
</dbReference>
<keyword evidence="2 5" id="KW-0812">Transmembrane</keyword>
<protein>
    <submittedName>
        <fullName evidence="6">PQ-loop domain-containing transporter</fullName>
    </submittedName>
</protein>
<sequence>MHAEQLAVLLGAAGAMFSLSMVLPQALTIWRDRSYVGVSLGSWLLLTLTASTWAGFALRTENVALGVGNTTFLLACWWVLVATLRADGYPTPRTPLMVVLVLAGDSIAFLTGLAAPLGLVVVAGVASSLVRIPQVVRSCQTWQAASPSEVSRTSLWIGFAGNCSWTLHGVMRGDPFVTLSAAVGTAVAATVIAFELAALRRRAALPTSLAAQPERDAV</sequence>
<keyword evidence="7" id="KW-1185">Reference proteome</keyword>
<feature type="transmembrane region" description="Helical" evidence="5">
    <location>
        <begin position="96"/>
        <end position="126"/>
    </location>
</feature>
<evidence type="ECO:0000256" key="3">
    <source>
        <dbReference type="ARBA" id="ARBA00022989"/>
    </source>
</evidence>
<comment type="subcellular location">
    <subcellularLocation>
        <location evidence="1">Membrane</location>
        <topology evidence="1">Multi-pass membrane protein</topology>
    </subcellularLocation>
</comment>
<evidence type="ECO:0000256" key="4">
    <source>
        <dbReference type="ARBA" id="ARBA00023136"/>
    </source>
</evidence>
<keyword evidence="4 5" id="KW-0472">Membrane</keyword>
<evidence type="ECO:0000313" key="6">
    <source>
        <dbReference type="EMBL" id="MFC6239258.1"/>
    </source>
</evidence>
<reference evidence="7" key="1">
    <citation type="journal article" date="2019" name="Int. J. Syst. Evol. Microbiol.">
        <title>The Global Catalogue of Microorganisms (GCM) 10K type strain sequencing project: providing services to taxonomists for standard genome sequencing and annotation.</title>
        <authorList>
            <consortium name="The Broad Institute Genomics Platform"/>
            <consortium name="The Broad Institute Genome Sequencing Center for Infectious Disease"/>
            <person name="Wu L."/>
            <person name="Ma J."/>
        </authorList>
    </citation>
    <scope>NUCLEOTIDE SEQUENCE [LARGE SCALE GENOMIC DNA]</scope>
    <source>
        <strain evidence="7">CGMCC 4.7317</strain>
    </source>
</reference>
<evidence type="ECO:0000313" key="7">
    <source>
        <dbReference type="Proteomes" id="UP001596138"/>
    </source>
</evidence>